<dbReference type="SUPFAM" id="SSF53850">
    <property type="entry name" value="Periplasmic binding protein-like II"/>
    <property type="match status" value="1"/>
</dbReference>
<evidence type="ECO:0000313" key="11">
    <source>
        <dbReference type="Proteomes" id="UP000321192"/>
    </source>
</evidence>
<name>C4ZLC5_THASP</name>
<evidence type="ECO:0000313" key="9">
    <source>
        <dbReference type="EMBL" id="TXH84104.1"/>
    </source>
</evidence>
<dbReference type="RefSeq" id="WP_012584494.1">
    <property type="nucleotide sequence ID" value="NC_011662.2"/>
</dbReference>
<dbReference type="Proteomes" id="UP000002186">
    <property type="component" value="Chromosome"/>
</dbReference>
<dbReference type="PANTHER" id="PTHR30632">
    <property type="entry name" value="MOLYBDATE-BINDING PERIPLASMIC PROTEIN"/>
    <property type="match status" value="1"/>
</dbReference>
<comment type="subunit">
    <text evidence="5">The complex is composed of two ATP-binding proteins (ModC), two transmembrane proteins (ModB) and a solute-binding protein (ModA).</text>
</comment>
<dbReference type="HOGENOM" id="CLU_065520_1_0_4"/>
<gene>
    <name evidence="9" type="primary">modA</name>
    <name evidence="8" type="ordered locus">Tmz1t_0536</name>
    <name evidence="9" type="ORF">E6Q80_12140</name>
</gene>
<feature type="chain" id="PRO_5042451280" evidence="7">
    <location>
        <begin position="29"/>
        <end position="266"/>
    </location>
</feature>
<reference evidence="10" key="1">
    <citation type="submission" date="2009-05" db="EMBL/GenBank/DDBJ databases">
        <title>Complete sequence of chromosome of Thauera sp. MZ1T.</title>
        <authorList>
            <consortium name="US DOE Joint Genome Institute"/>
            <person name="Lucas S."/>
            <person name="Copeland A."/>
            <person name="Lapidus A."/>
            <person name="Glavina del Rio T."/>
            <person name="Dalin E."/>
            <person name="Tice H."/>
            <person name="Bruce D."/>
            <person name="Goodwin L."/>
            <person name="Pitluck S."/>
            <person name="Sims D."/>
            <person name="Brettin T."/>
            <person name="Detter J.C."/>
            <person name="Han C."/>
            <person name="Larimer F."/>
            <person name="Land M."/>
            <person name="Hauser L."/>
            <person name="Kyrpides N."/>
            <person name="Mikhailova N."/>
            <person name="Sayler G.S."/>
        </authorList>
    </citation>
    <scope>NUCLEOTIDE SEQUENCE [LARGE SCALE GENOMIC DNA]</scope>
    <source>
        <strain evidence="10">MZ1T</strain>
    </source>
</reference>
<keyword evidence="4 7" id="KW-0732">Signal</keyword>
<feature type="binding site" evidence="6">
    <location>
        <position position="176"/>
    </location>
    <ligand>
        <name>molybdate</name>
        <dbReference type="ChEBI" id="CHEBI:36264"/>
    </ligand>
</feature>
<dbReference type="KEGG" id="tmz:Tmz1t_0536"/>
<evidence type="ECO:0000256" key="5">
    <source>
        <dbReference type="ARBA" id="ARBA00062515"/>
    </source>
</evidence>
<evidence type="ECO:0000313" key="8">
    <source>
        <dbReference type="EMBL" id="ACK53309.1"/>
    </source>
</evidence>
<evidence type="ECO:0000256" key="3">
    <source>
        <dbReference type="ARBA" id="ARBA00022723"/>
    </source>
</evidence>
<dbReference type="InterPro" id="IPR050682">
    <property type="entry name" value="ModA/WtpA"/>
</dbReference>
<dbReference type="NCBIfam" id="TIGR01256">
    <property type="entry name" value="modA"/>
    <property type="match status" value="1"/>
</dbReference>
<sequence length="266" mass="28056">MCLSNLPLRRRVLGALLALAAGVFGPHAAAGERITVAAASDLKFALDEIVAEFGRAHPGDTVEVVYGSSGKFATQIRQGAPFDLYFSADIAYPRALETEGLAHGATRPYALGRIVLWSATRDARMLELKDLADPAIGRIAIANPRHAPYGKRAEEALRAAGVWEAVQPRLVQGENIAQTAQFVQTGNAAVGIIALSLALNPTLAAQGGYTLIDAGLHEPLEQGFMLTRAAAGKPLATAFAEFIGSESARAVLRRYGFELPAVSAGR</sequence>
<dbReference type="Pfam" id="PF13531">
    <property type="entry name" value="SBP_bac_11"/>
    <property type="match status" value="1"/>
</dbReference>
<evidence type="ECO:0000313" key="10">
    <source>
        <dbReference type="Proteomes" id="UP000002186"/>
    </source>
</evidence>
<dbReference type="GO" id="GO:0030973">
    <property type="term" value="F:molybdate ion binding"/>
    <property type="evidence" value="ECO:0007669"/>
    <property type="project" value="InterPro"/>
</dbReference>
<dbReference type="OrthoDB" id="9785015at2"/>
<evidence type="ECO:0000256" key="6">
    <source>
        <dbReference type="PIRSR" id="PIRSR004846-1"/>
    </source>
</evidence>
<keyword evidence="2 6" id="KW-0500">Molybdenum</keyword>
<feature type="binding site" evidence="6">
    <location>
        <position position="69"/>
    </location>
    <ligand>
        <name>molybdate</name>
        <dbReference type="ChEBI" id="CHEBI:36264"/>
    </ligand>
</feature>
<evidence type="ECO:0000256" key="4">
    <source>
        <dbReference type="ARBA" id="ARBA00022729"/>
    </source>
</evidence>
<dbReference type="CDD" id="cd13539">
    <property type="entry name" value="PBP2_AvModA"/>
    <property type="match status" value="1"/>
</dbReference>
<dbReference type="PANTHER" id="PTHR30632:SF14">
    <property type="entry name" value="TUNGSTATE_MOLYBDATE_CHROMATE-BINDING PROTEIN MODA"/>
    <property type="match status" value="1"/>
</dbReference>
<dbReference type="InterPro" id="IPR044084">
    <property type="entry name" value="AvModA-like_subst-bd"/>
</dbReference>
<feature type="signal peptide" evidence="7">
    <location>
        <begin position="1"/>
        <end position="28"/>
    </location>
</feature>
<dbReference type="EMBL" id="CP001281">
    <property type="protein sequence ID" value="ACK53309.1"/>
    <property type="molecule type" value="Genomic_DNA"/>
</dbReference>
<comment type="similarity">
    <text evidence="1">Belongs to the bacterial solute-binding protein ModA family.</text>
</comment>
<keyword evidence="10" id="KW-1185">Reference proteome</keyword>
<dbReference type="GO" id="GO:0046872">
    <property type="term" value="F:metal ion binding"/>
    <property type="evidence" value="ECO:0007669"/>
    <property type="project" value="UniProtKB-KW"/>
</dbReference>
<dbReference type="STRING" id="85643.Tmz1t_0536"/>
<dbReference type="GO" id="GO:1901359">
    <property type="term" value="F:tungstate binding"/>
    <property type="evidence" value="ECO:0007669"/>
    <property type="project" value="UniProtKB-ARBA"/>
</dbReference>
<evidence type="ECO:0000256" key="1">
    <source>
        <dbReference type="ARBA" id="ARBA00009175"/>
    </source>
</evidence>
<evidence type="ECO:0000256" key="7">
    <source>
        <dbReference type="SAM" id="SignalP"/>
    </source>
</evidence>
<evidence type="ECO:0000256" key="2">
    <source>
        <dbReference type="ARBA" id="ARBA00022505"/>
    </source>
</evidence>
<dbReference type="Gene3D" id="3.40.190.10">
    <property type="entry name" value="Periplasmic binding protein-like II"/>
    <property type="match status" value="2"/>
</dbReference>
<dbReference type="eggNOG" id="COG0725">
    <property type="taxonomic scope" value="Bacteria"/>
</dbReference>
<keyword evidence="3 6" id="KW-0479">Metal-binding</keyword>
<accession>C4ZLC5</accession>
<dbReference type="PIRSF" id="PIRSF004846">
    <property type="entry name" value="ModA"/>
    <property type="match status" value="1"/>
</dbReference>
<dbReference type="AlphaFoldDB" id="C4ZLC5"/>
<dbReference type="InterPro" id="IPR005950">
    <property type="entry name" value="ModA"/>
</dbReference>
<accession>A0A5C7SJY6</accession>
<protein>
    <submittedName>
        <fullName evidence="9">Molybdate ABC transporter substrate-binding protein</fullName>
    </submittedName>
    <submittedName>
        <fullName evidence="8">Molybdenum ABC transporter, periplasmic molybdate-binding protein</fullName>
    </submittedName>
</protein>
<reference evidence="9 11" key="3">
    <citation type="submission" date="2018-09" db="EMBL/GenBank/DDBJ databases">
        <title>Metagenome Assembled Genomes from an Advanced Water Purification Facility.</title>
        <authorList>
            <person name="Stamps B.W."/>
            <person name="Spear J.R."/>
        </authorList>
    </citation>
    <scope>NUCLEOTIDE SEQUENCE [LARGE SCALE GENOMIC DNA]</scope>
    <source>
        <strain evidence="9">Bin_27_1</strain>
    </source>
</reference>
<proteinExistence type="inferred from homology"/>
<dbReference type="FunFam" id="3.40.190.10:FF:000035">
    <property type="entry name" value="Molybdate ABC transporter substrate-binding protein"/>
    <property type="match status" value="1"/>
</dbReference>
<dbReference type="Proteomes" id="UP000321192">
    <property type="component" value="Unassembled WGS sequence"/>
</dbReference>
<dbReference type="EMBL" id="SSFD01000189">
    <property type="protein sequence ID" value="TXH84104.1"/>
    <property type="molecule type" value="Genomic_DNA"/>
</dbReference>
<dbReference type="GO" id="GO:0015689">
    <property type="term" value="P:molybdate ion transport"/>
    <property type="evidence" value="ECO:0007669"/>
    <property type="project" value="InterPro"/>
</dbReference>
<reference evidence="8 10" key="2">
    <citation type="journal article" date="2012" name="Stand. Genomic Sci.">
        <title>Complete genome sequence of Thauera aminoaromatica strain MZ1T.</title>
        <authorList>
            <person name="Jiang K."/>
            <person name="Sanseverino J."/>
            <person name="Chauhan A."/>
            <person name="Lucas S."/>
            <person name="Copeland A."/>
            <person name="Lapidus A."/>
            <person name="Del Rio T.G."/>
            <person name="Dalin E."/>
            <person name="Tice H."/>
            <person name="Bruce D."/>
            <person name="Goodwin L."/>
            <person name="Pitluck S."/>
            <person name="Sims D."/>
            <person name="Brettin T."/>
            <person name="Detter J.C."/>
            <person name="Han C."/>
            <person name="Chang Y.J."/>
            <person name="Larimer F."/>
            <person name="Land M."/>
            <person name="Hauser L."/>
            <person name="Kyrpides N.C."/>
            <person name="Mikhailova N."/>
            <person name="Moser S."/>
            <person name="Jegier P."/>
            <person name="Close D."/>
            <person name="Debruyn J.M."/>
            <person name="Wang Y."/>
            <person name="Layton A.C."/>
            <person name="Allen M.S."/>
            <person name="Sayler G.S."/>
        </authorList>
    </citation>
    <scope>NUCLEOTIDE SEQUENCE [LARGE SCALE GENOMIC DNA]</scope>
    <source>
        <strain evidence="8 10">MZ1T</strain>
    </source>
</reference>
<organism evidence="8 10">
    <name type="scientific">Thauera aminoaromatica</name>
    <dbReference type="NCBI Taxonomy" id="164330"/>
    <lineage>
        <taxon>Bacteria</taxon>
        <taxon>Pseudomonadati</taxon>
        <taxon>Pseudomonadota</taxon>
        <taxon>Betaproteobacteria</taxon>
        <taxon>Rhodocyclales</taxon>
        <taxon>Zoogloeaceae</taxon>
        <taxon>Thauera</taxon>
    </lineage>
</organism>